<protein>
    <submittedName>
        <fullName evidence="1">Uncharacterized protein</fullName>
    </submittedName>
</protein>
<dbReference type="EMBL" id="BPLR01003179">
    <property type="protein sequence ID" value="GIX81875.1"/>
    <property type="molecule type" value="Genomic_DNA"/>
</dbReference>
<accession>A0AAV4NDI3</accession>
<proteinExistence type="predicted"/>
<keyword evidence="2" id="KW-1185">Reference proteome</keyword>
<reference evidence="1 2" key="1">
    <citation type="submission" date="2021-06" db="EMBL/GenBank/DDBJ databases">
        <title>Caerostris extrusa draft genome.</title>
        <authorList>
            <person name="Kono N."/>
            <person name="Arakawa K."/>
        </authorList>
    </citation>
    <scope>NUCLEOTIDE SEQUENCE [LARGE SCALE GENOMIC DNA]</scope>
</reference>
<gene>
    <name evidence="1" type="ORF">CEXT_509401</name>
</gene>
<evidence type="ECO:0000313" key="1">
    <source>
        <dbReference type="EMBL" id="GIX81875.1"/>
    </source>
</evidence>
<dbReference type="Proteomes" id="UP001054945">
    <property type="component" value="Unassembled WGS sequence"/>
</dbReference>
<name>A0AAV4NDI3_CAEEX</name>
<sequence length="107" mass="12115">MRRKANRAISILIDIPSLFRRRHFFPHFLGPSSPPTRRGLNDRRLLLLSTAFNDPPAPIKRISGVGGGRSGTDPLRHCTLLGKKKSIFSPETWKKGELIKKGEKWSE</sequence>
<evidence type="ECO:0000313" key="2">
    <source>
        <dbReference type="Proteomes" id="UP001054945"/>
    </source>
</evidence>
<dbReference type="AlphaFoldDB" id="A0AAV4NDI3"/>
<comment type="caution">
    <text evidence="1">The sequence shown here is derived from an EMBL/GenBank/DDBJ whole genome shotgun (WGS) entry which is preliminary data.</text>
</comment>
<organism evidence="1 2">
    <name type="scientific">Caerostris extrusa</name>
    <name type="common">Bark spider</name>
    <name type="synonym">Caerostris bankana</name>
    <dbReference type="NCBI Taxonomy" id="172846"/>
    <lineage>
        <taxon>Eukaryota</taxon>
        <taxon>Metazoa</taxon>
        <taxon>Ecdysozoa</taxon>
        <taxon>Arthropoda</taxon>
        <taxon>Chelicerata</taxon>
        <taxon>Arachnida</taxon>
        <taxon>Araneae</taxon>
        <taxon>Araneomorphae</taxon>
        <taxon>Entelegynae</taxon>
        <taxon>Araneoidea</taxon>
        <taxon>Araneidae</taxon>
        <taxon>Caerostris</taxon>
    </lineage>
</organism>